<proteinExistence type="predicted"/>
<dbReference type="Proteomes" id="UP000247792">
    <property type="component" value="Unassembled WGS sequence"/>
</dbReference>
<dbReference type="PANTHER" id="PTHR35279">
    <property type="match status" value="1"/>
</dbReference>
<protein>
    <recommendedName>
        <fullName evidence="3">Glycosyl hydrolase family 32</fullName>
    </recommendedName>
</protein>
<reference evidence="1 2" key="1">
    <citation type="submission" date="2018-05" db="EMBL/GenBank/DDBJ databases">
        <title>Genomic Encyclopedia of Type Strains, Phase IV (KMG-IV): sequencing the most valuable type-strain genomes for metagenomic binning, comparative biology and taxonomic classification.</title>
        <authorList>
            <person name="Goeker M."/>
        </authorList>
    </citation>
    <scope>NUCLEOTIDE SEQUENCE [LARGE SCALE GENOMIC DNA]</scope>
    <source>
        <strain evidence="1 2">DSM 19792</strain>
    </source>
</reference>
<gene>
    <name evidence="1" type="ORF">DFR42_101328</name>
</gene>
<dbReference type="RefSeq" id="WP_110253203.1">
    <property type="nucleotide sequence ID" value="NZ_QJKB01000001.1"/>
</dbReference>
<evidence type="ECO:0000313" key="2">
    <source>
        <dbReference type="Proteomes" id="UP000247792"/>
    </source>
</evidence>
<evidence type="ECO:0000313" key="1">
    <source>
        <dbReference type="EMBL" id="PXX46753.1"/>
    </source>
</evidence>
<dbReference type="PANTHER" id="PTHR35279:SF1">
    <property type="entry name" value="ARABINANASE_LEVANSUCRASE_INVERTASE"/>
    <property type="match status" value="1"/>
</dbReference>
<dbReference type="SUPFAM" id="SSF75005">
    <property type="entry name" value="Arabinanase/levansucrase/invertase"/>
    <property type="match status" value="1"/>
</dbReference>
<sequence>MMKWEKLGQIFDPTGHQLPNDCQSFAQAPQVLLFDTFARIFFSTRSLDASNGKYLSHIAYVDMALNFKDILAVSAHEVISLGKPGCFDEHGIFPLNVMRHAGQIYGYIGGVNRRSSVPVDSAIGIALSQDEGRTFQRLGDGPVLSASLHEPCLIADPFVQVYGGHFHMWYIFGKGWQHFDAQAEHDRVYKIGHAVSANGIDWKKNDGQEIIASRLGPDECQALPTVIEIAGTYHMFFCYREASDFRHNRERSYRIGHASSRDLQNWQRDDNELSLGLSDAGWDSGMACYPHVFACQGQIYMLYNGNEFGRHGFGLARLLM</sequence>
<name>A0A318JHA8_9BURK</name>
<dbReference type="OrthoDB" id="9801455at2"/>
<dbReference type="InterPro" id="IPR023296">
    <property type="entry name" value="Glyco_hydro_beta-prop_sf"/>
</dbReference>
<dbReference type="Gene3D" id="2.115.10.20">
    <property type="entry name" value="Glycosyl hydrolase domain, family 43"/>
    <property type="match status" value="2"/>
</dbReference>
<dbReference type="EMBL" id="QJKB01000001">
    <property type="protein sequence ID" value="PXX46753.1"/>
    <property type="molecule type" value="Genomic_DNA"/>
</dbReference>
<accession>A0A318JHA8</accession>
<keyword evidence="2" id="KW-1185">Reference proteome</keyword>
<organism evidence="1 2">
    <name type="scientific">Undibacterium pigrum</name>
    <dbReference type="NCBI Taxonomy" id="401470"/>
    <lineage>
        <taxon>Bacteria</taxon>
        <taxon>Pseudomonadati</taxon>
        <taxon>Pseudomonadota</taxon>
        <taxon>Betaproteobacteria</taxon>
        <taxon>Burkholderiales</taxon>
        <taxon>Oxalobacteraceae</taxon>
        <taxon>Undibacterium</taxon>
    </lineage>
</organism>
<dbReference type="AlphaFoldDB" id="A0A318JHA8"/>
<comment type="caution">
    <text evidence="1">The sequence shown here is derived from an EMBL/GenBank/DDBJ whole genome shotgun (WGS) entry which is preliminary data.</text>
</comment>
<evidence type="ECO:0008006" key="3">
    <source>
        <dbReference type="Google" id="ProtNLM"/>
    </source>
</evidence>